<comment type="pathway">
    <text evidence="1">Carbohydrate metabolism; tricarboxylic acid cycle.</text>
</comment>
<evidence type="ECO:0000313" key="4">
    <source>
        <dbReference type="Proteomes" id="UP000229554"/>
    </source>
</evidence>
<dbReference type="InterPro" id="IPR036969">
    <property type="entry name" value="Citrate_synthase_sf"/>
</dbReference>
<dbReference type="UniPathway" id="UPA00223"/>
<evidence type="ECO:0000256" key="1">
    <source>
        <dbReference type="ARBA" id="ARBA00005163"/>
    </source>
</evidence>
<organism evidence="3 4">
    <name type="scientific">Candidatus Roizmanbacteria bacterium CG10_big_fil_rev_8_21_14_0_10_39_6</name>
    <dbReference type="NCBI Taxonomy" id="1974853"/>
    <lineage>
        <taxon>Bacteria</taxon>
        <taxon>Candidatus Roizmaniibacteriota</taxon>
    </lineage>
</organism>
<dbReference type="PANTHER" id="PTHR23118:SF42">
    <property type="entry name" value="ATP-CITRATE SYNTHASE"/>
    <property type="match status" value="1"/>
</dbReference>
<gene>
    <name evidence="3" type="ORF">COU88_02225</name>
</gene>
<dbReference type="CDD" id="cd06100">
    <property type="entry name" value="CCL_ACL-C"/>
    <property type="match status" value="1"/>
</dbReference>
<dbReference type="GO" id="GO:0006099">
    <property type="term" value="P:tricarboxylic acid cycle"/>
    <property type="evidence" value="ECO:0007669"/>
    <property type="project" value="UniProtKB-UniPathway"/>
</dbReference>
<proteinExistence type="predicted"/>
<dbReference type="PANTHER" id="PTHR23118">
    <property type="entry name" value="ATP-CITRATE SYNTHASE"/>
    <property type="match status" value="1"/>
</dbReference>
<dbReference type="GO" id="GO:0036440">
    <property type="term" value="F:citrate synthase activity"/>
    <property type="evidence" value="ECO:0007669"/>
    <property type="project" value="UniProtKB-EC"/>
</dbReference>
<dbReference type="EC" id="2.3.3.16" evidence="2"/>
<comment type="caution">
    <text evidence="3">The sequence shown here is derived from an EMBL/GenBank/DDBJ whole genome shotgun (WGS) entry which is preliminary data.</text>
</comment>
<protein>
    <recommendedName>
        <fullName evidence="2">citrate synthase (unknown stereospecificity)</fullName>
        <ecNumber evidence="2">2.3.3.16</ecNumber>
    </recommendedName>
</protein>
<dbReference type="Pfam" id="PF00285">
    <property type="entry name" value="Citrate_synt"/>
    <property type="match status" value="1"/>
</dbReference>
<evidence type="ECO:0000256" key="2">
    <source>
        <dbReference type="ARBA" id="ARBA00012972"/>
    </source>
</evidence>
<sequence length="266" mass="29843">MVKPIFSNRTHSLFTSTISSQKNGETMLLGKPLERFIARRSFTWVVGSLWLGKEITSKKTEEVMDIILRLGVDHGPYVSGAMNTIVAARAGKDLVSALCSGLLTIGPRFGGATNAAAEVWFSSVKESKKPADVVEEYAKAKKYIPGIGHKQYRIDIPDPRVRDLAERYDGGRYLNYARKIEAITTKKKPNLILNIDGAIGAIMLDLLEREEKLTNEQITVLLDAQFMDGLFVLSRSVGFIAHYFDQRRLHEGLFRMPVEHIFTPEQ</sequence>
<name>A0A2M8KSQ8_9BACT</name>
<dbReference type="InterPro" id="IPR016143">
    <property type="entry name" value="Citrate_synth-like_sm_a-sub"/>
</dbReference>
<dbReference type="EMBL" id="PFED01000094">
    <property type="protein sequence ID" value="PJE62943.1"/>
    <property type="molecule type" value="Genomic_DNA"/>
</dbReference>
<dbReference type="AlphaFoldDB" id="A0A2M8KSQ8"/>
<dbReference type="InterPro" id="IPR002020">
    <property type="entry name" value="Citrate_synthase"/>
</dbReference>
<dbReference type="GO" id="GO:0005829">
    <property type="term" value="C:cytosol"/>
    <property type="evidence" value="ECO:0007669"/>
    <property type="project" value="TreeGrafter"/>
</dbReference>
<accession>A0A2M8KSQ8</accession>
<dbReference type="Gene3D" id="1.10.230.10">
    <property type="entry name" value="Cytochrome P450-Terp, domain 2"/>
    <property type="match status" value="1"/>
</dbReference>
<reference evidence="4" key="1">
    <citation type="submission" date="2017-09" db="EMBL/GenBank/DDBJ databases">
        <title>Depth-based differentiation of microbial function through sediment-hosted aquifers and enrichment of novel symbionts in the deep terrestrial subsurface.</title>
        <authorList>
            <person name="Probst A.J."/>
            <person name="Ladd B."/>
            <person name="Jarett J.K."/>
            <person name="Geller-Mcgrath D.E."/>
            <person name="Sieber C.M.K."/>
            <person name="Emerson J.B."/>
            <person name="Anantharaman K."/>
            <person name="Thomas B.C."/>
            <person name="Malmstrom R."/>
            <person name="Stieglmeier M."/>
            <person name="Klingl A."/>
            <person name="Woyke T."/>
            <person name="Ryan C.M."/>
            <person name="Banfield J.F."/>
        </authorList>
    </citation>
    <scope>NUCLEOTIDE SEQUENCE [LARGE SCALE GENOMIC DNA]</scope>
</reference>
<dbReference type="Proteomes" id="UP000229554">
    <property type="component" value="Unassembled WGS sequence"/>
</dbReference>
<dbReference type="GO" id="GO:0003878">
    <property type="term" value="F:ATP citrate synthase activity"/>
    <property type="evidence" value="ECO:0007669"/>
    <property type="project" value="TreeGrafter"/>
</dbReference>
<dbReference type="GO" id="GO:0006085">
    <property type="term" value="P:acetyl-CoA biosynthetic process"/>
    <property type="evidence" value="ECO:0007669"/>
    <property type="project" value="TreeGrafter"/>
</dbReference>
<evidence type="ECO:0000313" key="3">
    <source>
        <dbReference type="EMBL" id="PJE62943.1"/>
    </source>
</evidence>
<dbReference type="GO" id="GO:0006633">
    <property type="term" value="P:fatty acid biosynthetic process"/>
    <property type="evidence" value="ECO:0007669"/>
    <property type="project" value="TreeGrafter"/>
</dbReference>
<dbReference type="SUPFAM" id="SSF48256">
    <property type="entry name" value="Citrate synthase"/>
    <property type="match status" value="1"/>
</dbReference>